<gene>
    <name evidence="3" type="ORF">C7445_10964</name>
</gene>
<dbReference type="PROSITE" id="PS51257">
    <property type="entry name" value="PROKAR_LIPOPROTEIN"/>
    <property type="match status" value="1"/>
</dbReference>
<name>A0A4R8LKF1_9BACL</name>
<comment type="caution">
    <text evidence="3">The sequence shown here is derived from an EMBL/GenBank/DDBJ whole genome shotgun (WGS) entry which is preliminary data.</text>
</comment>
<dbReference type="Proteomes" id="UP000294581">
    <property type="component" value="Unassembled WGS sequence"/>
</dbReference>
<protein>
    <recommendedName>
        <fullName evidence="5">Lipoprotein</fullName>
    </recommendedName>
</protein>
<dbReference type="OrthoDB" id="9952709at2"/>
<proteinExistence type="predicted"/>
<evidence type="ECO:0008006" key="5">
    <source>
        <dbReference type="Google" id="ProtNLM"/>
    </source>
</evidence>
<evidence type="ECO:0000256" key="2">
    <source>
        <dbReference type="SAM" id="SignalP"/>
    </source>
</evidence>
<feature type="region of interest" description="Disordered" evidence="1">
    <location>
        <begin position="28"/>
        <end position="87"/>
    </location>
</feature>
<evidence type="ECO:0000313" key="4">
    <source>
        <dbReference type="Proteomes" id="UP000294581"/>
    </source>
</evidence>
<accession>A0A4R8LKF1</accession>
<keyword evidence="4" id="KW-1185">Reference proteome</keyword>
<dbReference type="RefSeq" id="WP_134159952.1">
    <property type="nucleotide sequence ID" value="NZ_BSUS01000001.1"/>
</dbReference>
<evidence type="ECO:0000313" key="3">
    <source>
        <dbReference type="EMBL" id="TDY44566.1"/>
    </source>
</evidence>
<dbReference type="EMBL" id="SORF01000009">
    <property type="protein sequence ID" value="TDY44566.1"/>
    <property type="molecule type" value="Genomic_DNA"/>
</dbReference>
<reference evidence="3 4" key="1">
    <citation type="submission" date="2019-03" db="EMBL/GenBank/DDBJ databases">
        <title>Genomic Encyclopedia of Type Strains, Phase IV (KMG-IV): sequencing the most valuable type-strain genomes for metagenomic binning, comparative biology and taxonomic classification.</title>
        <authorList>
            <person name="Goeker M."/>
        </authorList>
    </citation>
    <scope>NUCLEOTIDE SEQUENCE [LARGE SCALE GENOMIC DNA]</scope>
    <source>
        <strain evidence="3 4">DSM 17974</strain>
    </source>
</reference>
<feature type="signal peptide" evidence="2">
    <location>
        <begin position="1"/>
        <end position="21"/>
    </location>
</feature>
<feature type="compositionally biased region" description="Low complexity" evidence="1">
    <location>
        <begin position="28"/>
        <end position="86"/>
    </location>
</feature>
<evidence type="ECO:0000256" key="1">
    <source>
        <dbReference type="SAM" id="MobiDB-lite"/>
    </source>
</evidence>
<sequence>MNRKQRISMFGMTAVAILALAGCGTSANSTSGNSTSGGAASTTVSSTKHTTSGDKATSAKKSAAVKSTTTKATTKSTAATSNQSKANSVHAANAITVTSPKAEQTVAPGQTLTVTGTVSHNFAQKDVQVTLLDGTAHASKTLVTTIFQAGKNDTWTGKIVVPKSLPKSSTELGLDAEVLVKGGPDVQTILKVK</sequence>
<organism evidence="3 4">
    <name type="scientific">Alicyclobacillus sacchari</name>
    <dbReference type="NCBI Taxonomy" id="392010"/>
    <lineage>
        <taxon>Bacteria</taxon>
        <taxon>Bacillati</taxon>
        <taxon>Bacillota</taxon>
        <taxon>Bacilli</taxon>
        <taxon>Bacillales</taxon>
        <taxon>Alicyclobacillaceae</taxon>
        <taxon>Alicyclobacillus</taxon>
    </lineage>
</organism>
<dbReference type="AlphaFoldDB" id="A0A4R8LKF1"/>
<keyword evidence="2" id="KW-0732">Signal</keyword>
<feature type="chain" id="PRO_5038995055" description="Lipoprotein" evidence="2">
    <location>
        <begin position="22"/>
        <end position="193"/>
    </location>
</feature>